<reference evidence="2" key="1">
    <citation type="journal article" date="2005" name="Genome Res.">
        <title>Gene and alternative splicing annotation with AIR.</title>
        <authorList>
            <person name="Florea L."/>
            <person name="Di Francesco V."/>
            <person name="Miller J."/>
            <person name="Turner R."/>
            <person name="Yao A."/>
            <person name="Harris M."/>
            <person name="Walenz B."/>
            <person name="Mobarry C."/>
            <person name="Merkulov G.V."/>
            <person name="Charlab R."/>
            <person name="Dew I."/>
            <person name="Deng Z."/>
            <person name="Istrail S."/>
            <person name="Li P."/>
            <person name="Sutton G."/>
        </authorList>
    </citation>
    <scope>NUCLEOTIDE SEQUENCE</scope>
    <source>
        <strain evidence="2">BN</strain>
    </source>
</reference>
<name>A6KPS6_RAT</name>
<dbReference type="Proteomes" id="UP000234681">
    <property type="component" value="Chromosome 11"/>
</dbReference>
<gene>
    <name evidence="2 5" type="primary">Hmgn1</name>
    <name evidence="2" type="ORF">rCG_53107</name>
</gene>
<evidence type="ECO:0000313" key="3">
    <source>
        <dbReference type="EMBL" id="EDL76670.1"/>
    </source>
</evidence>
<dbReference type="EMBL" id="CH474083">
    <property type="protein sequence ID" value="EDL76667.1"/>
    <property type="molecule type" value="Genomic_DNA"/>
</dbReference>
<accession>A6KPS6</accession>
<feature type="transmembrane region" description="Helical" evidence="1">
    <location>
        <begin position="79"/>
        <end position="98"/>
    </location>
</feature>
<dbReference type="RGD" id="1307761">
    <property type="gene designation" value="Hmgn1"/>
</dbReference>
<dbReference type="EMBL" id="CH474083">
    <property type="protein sequence ID" value="EDL76670.1"/>
    <property type="molecule type" value="Genomic_DNA"/>
</dbReference>
<proteinExistence type="predicted"/>
<keyword evidence="1" id="KW-1133">Transmembrane helix</keyword>
<evidence type="ECO:0000313" key="2">
    <source>
        <dbReference type="EMBL" id="EDL76669.1"/>
    </source>
</evidence>
<evidence type="ECO:0000313" key="5">
    <source>
        <dbReference type="RGD" id="1307761"/>
    </source>
</evidence>
<dbReference type="AGR" id="RGD:1307761"/>
<dbReference type="EMBL" id="CH474083">
    <property type="protein sequence ID" value="EDL76669.1"/>
    <property type="molecule type" value="Genomic_DNA"/>
</dbReference>
<reference evidence="2" key="2">
    <citation type="submission" date="2005-07" db="EMBL/GenBank/DDBJ databases">
        <authorList>
            <person name="Mural R.J."/>
            <person name="Li P.W."/>
            <person name="Adams M.D."/>
            <person name="Amanatides P.G."/>
            <person name="Baden-Tillson H."/>
            <person name="Barnstead M."/>
            <person name="Chin S.H."/>
            <person name="Dew I."/>
            <person name="Evans C.A."/>
            <person name="Ferriera S."/>
            <person name="Flanigan M."/>
            <person name="Fosler C."/>
            <person name="Glodek A."/>
            <person name="Gu Z."/>
            <person name="Holt R.A."/>
            <person name="Jennings D."/>
            <person name="Kraft C.L."/>
            <person name="Lu F."/>
            <person name="Nguyen T."/>
            <person name="Nusskern D.R."/>
            <person name="Pfannkoch C.M."/>
            <person name="Sitter C."/>
            <person name="Sutton G.G."/>
            <person name="Venter J.C."/>
            <person name="Wang Z."/>
            <person name="Woodage T."/>
            <person name="Zheng X.H."/>
            <person name="Zhong F."/>
        </authorList>
    </citation>
    <scope>NUCLEOTIDE SEQUENCE</scope>
    <source>
        <strain evidence="2">BN</strain>
        <strain evidence="4">BN, Sprague-Dawley</strain>
    </source>
</reference>
<reference evidence="4" key="3">
    <citation type="submission" date="2005-09" db="EMBL/GenBank/DDBJ databases">
        <authorList>
            <person name="Mural R.J."/>
            <person name="Li P.W."/>
            <person name="Adams M.D."/>
            <person name="Amanatides P.G."/>
            <person name="Baden-Tillson H."/>
            <person name="Barnstead M."/>
            <person name="Chin S.H."/>
            <person name="Dew I."/>
            <person name="Evans C.A."/>
            <person name="Ferriera S."/>
            <person name="Flanigan M."/>
            <person name="Fosler C."/>
            <person name="Glodek A."/>
            <person name="Gu Z."/>
            <person name="Holt R.A."/>
            <person name="Jennings D."/>
            <person name="Kraft C.L."/>
            <person name="Lu F."/>
            <person name="Nguyen T."/>
            <person name="Nusskern D.R."/>
            <person name="Pfannkoch C.M."/>
            <person name="Sitter C."/>
            <person name="Sutton G.G."/>
            <person name="Venter J.C."/>
            <person name="Wang Z."/>
            <person name="Woodage T."/>
            <person name="Zheng X.H."/>
            <person name="Zhong F."/>
        </authorList>
    </citation>
    <scope>NUCLEOTIDE SEQUENCE [LARGE SCALE GENOMIC DNA]</scope>
    <source>
        <strain evidence="3">BN</strain>
        <strain evidence="4">BN, Sprague-Dawley</strain>
    </source>
</reference>
<protein>
    <submittedName>
        <fullName evidence="2">High mobility group nucleosomal binding domain 1, isoform CRA_b</fullName>
    </submittedName>
</protein>
<dbReference type="AlphaFoldDB" id="A6KPS6"/>
<sequence length="106" mass="12182">MLSGLERQIRGRALAALPEVLSSIPSNHRVVQNHIWCPLPPQRGGVHAERAQCHTWFLSLERYTQLVCDNVMWNSLSTWFTAAYCIWLSCVLLLMCTARTWGMLRL</sequence>
<organism evidence="2 4">
    <name type="scientific">Rattus norvegicus</name>
    <name type="common">Rat</name>
    <dbReference type="NCBI Taxonomy" id="10116"/>
    <lineage>
        <taxon>Eukaryota</taxon>
        <taxon>Metazoa</taxon>
        <taxon>Chordata</taxon>
        <taxon>Craniata</taxon>
        <taxon>Vertebrata</taxon>
        <taxon>Euteleostomi</taxon>
        <taxon>Mammalia</taxon>
        <taxon>Eutheria</taxon>
        <taxon>Euarchontoglires</taxon>
        <taxon>Glires</taxon>
        <taxon>Rodentia</taxon>
        <taxon>Myomorpha</taxon>
        <taxon>Muroidea</taxon>
        <taxon>Muridae</taxon>
        <taxon>Murinae</taxon>
        <taxon>Rattus</taxon>
    </lineage>
</organism>
<evidence type="ECO:0000256" key="1">
    <source>
        <dbReference type="SAM" id="Phobius"/>
    </source>
</evidence>
<keyword evidence="1" id="KW-0812">Transmembrane</keyword>
<keyword evidence="1" id="KW-0472">Membrane</keyword>
<evidence type="ECO:0000313" key="4">
    <source>
        <dbReference type="Proteomes" id="UP000234681"/>
    </source>
</evidence>